<dbReference type="AlphaFoldDB" id="A0A2P8H6X2"/>
<evidence type="ECO:0000313" key="4">
    <source>
        <dbReference type="Proteomes" id="UP000242682"/>
    </source>
</evidence>
<keyword evidence="2" id="KW-0812">Transmembrane</keyword>
<keyword evidence="4" id="KW-1185">Reference proteome</keyword>
<dbReference type="EMBL" id="PYAT01000001">
    <property type="protein sequence ID" value="PSL41924.1"/>
    <property type="molecule type" value="Genomic_DNA"/>
</dbReference>
<dbReference type="RefSeq" id="WP_106531728.1">
    <property type="nucleotide sequence ID" value="NZ_PYAT01000001.1"/>
</dbReference>
<keyword evidence="2" id="KW-1133">Transmembrane helix</keyword>
<dbReference type="Proteomes" id="UP000242682">
    <property type="component" value="Unassembled WGS sequence"/>
</dbReference>
<gene>
    <name evidence="3" type="ORF">B0H99_101170</name>
</gene>
<feature type="region of interest" description="Disordered" evidence="1">
    <location>
        <begin position="1"/>
        <end position="20"/>
    </location>
</feature>
<evidence type="ECO:0000256" key="2">
    <source>
        <dbReference type="SAM" id="Phobius"/>
    </source>
</evidence>
<organism evidence="3 4">
    <name type="scientific">Planomicrobium soli</name>
    <dbReference type="NCBI Taxonomy" id="1176648"/>
    <lineage>
        <taxon>Bacteria</taxon>
        <taxon>Bacillati</taxon>
        <taxon>Bacillota</taxon>
        <taxon>Bacilli</taxon>
        <taxon>Bacillales</taxon>
        <taxon>Caryophanaceae</taxon>
        <taxon>Planomicrobium</taxon>
    </lineage>
</organism>
<evidence type="ECO:0000313" key="3">
    <source>
        <dbReference type="EMBL" id="PSL41924.1"/>
    </source>
</evidence>
<dbReference type="OrthoDB" id="2455558at2"/>
<name>A0A2P8H6X2_9BACL</name>
<feature type="compositionally biased region" description="Basic residues" evidence="1">
    <location>
        <begin position="1"/>
        <end position="11"/>
    </location>
</feature>
<protein>
    <submittedName>
        <fullName evidence="3">Uncharacterized protein</fullName>
    </submittedName>
</protein>
<proteinExistence type="predicted"/>
<evidence type="ECO:0000256" key="1">
    <source>
        <dbReference type="SAM" id="MobiDB-lite"/>
    </source>
</evidence>
<feature type="transmembrane region" description="Helical" evidence="2">
    <location>
        <begin position="40"/>
        <end position="65"/>
    </location>
</feature>
<sequence length="68" mass="7563">MEPRKKSKNRGHISGTAQGGLSYGVLHVHNRKLDRKPSKILDFLTQTFLFLLGGAILCGMLYALISYT</sequence>
<comment type="caution">
    <text evidence="3">The sequence shown here is derived from an EMBL/GenBank/DDBJ whole genome shotgun (WGS) entry which is preliminary data.</text>
</comment>
<reference evidence="3 4" key="1">
    <citation type="submission" date="2018-03" db="EMBL/GenBank/DDBJ databases">
        <title>Genomic Encyclopedia of Type Strains, Phase III (KMG-III): the genomes of soil and plant-associated and newly described type strains.</title>
        <authorList>
            <person name="Whitman W."/>
        </authorList>
    </citation>
    <scope>NUCLEOTIDE SEQUENCE [LARGE SCALE GENOMIC DNA]</scope>
    <source>
        <strain evidence="3 4">CGMCC 1.12259</strain>
    </source>
</reference>
<accession>A0A2P8H6X2</accession>
<keyword evidence="2" id="KW-0472">Membrane</keyword>